<dbReference type="RefSeq" id="WP_003351393.1">
    <property type="nucleotide sequence ID" value="NZ_AFEU01000002.1"/>
</dbReference>
<dbReference type="InterPro" id="IPR050695">
    <property type="entry name" value="N-acetylmuramoyl_amidase_3"/>
</dbReference>
<dbReference type="Pfam" id="PF01520">
    <property type="entry name" value="Amidase_3"/>
    <property type="match status" value="1"/>
</dbReference>
<feature type="transmembrane region" description="Helical" evidence="2">
    <location>
        <begin position="7"/>
        <end position="26"/>
    </location>
</feature>
<sequence length="240" mass="27128">MRKSVKIGVFAIGIIILLIIIKYDFIENNSWHSWNLPLTGEIILIDPGHGGPDGGASSGDTLEKDIALNVSLKVRDFLQHQGALVLMTREADTDLADKETRGYSRRKVEDLKRRLEMINESDADFFVSIHLNAIPSPRWSGAQTFYAPHMEENRRAAKFIQDELRRNLENTNRKAKPINGVYILKNADKPGVLVEIGFLSNPAEKENLKNEAYQEKVAASIYKGIIRYFTTEKELQESDG</sequence>
<evidence type="ECO:0000313" key="5">
    <source>
        <dbReference type="Proteomes" id="UP000010523"/>
    </source>
</evidence>
<keyword evidence="5" id="KW-1185">Reference proteome</keyword>
<dbReference type="NCBIfam" id="TIGR02883">
    <property type="entry name" value="spore_cwlD"/>
    <property type="match status" value="1"/>
</dbReference>
<dbReference type="Proteomes" id="UP000010523">
    <property type="component" value="Unassembled WGS sequence"/>
</dbReference>
<dbReference type="GO" id="GO:0008745">
    <property type="term" value="F:N-acetylmuramoyl-L-alanine amidase activity"/>
    <property type="evidence" value="ECO:0007669"/>
    <property type="project" value="InterPro"/>
</dbReference>
<accession>I3E0G2</accession>
<keyword evidence="2" id="KW-0812">Transmembrane</keyword>
<dbReference type="InterPro" id="IPR002508">
    <property type="entry name" value="MurNAc-LAA_cat"/>
</dbReference>
<dbReference type="EMBL" id="AFEU01000002">
    <property type="protein sequence ID" value="EIJ79983.1"/>
    <property type="molecule type" value="Genomic_DNA"/>
</dbReference>
<dbReference type="AlphaFoldDB" id="I3E0G2"/>
<dbReference type="OrthoDB" id="9806267at2"/>
<evidence type="ECO:0000313" key="4">
    <source>
        <dbReference type="EMBL" id="EIJ79983.1"/>
    </source>
</evidence>
<dbReference type="PANTHER" id="PTHR30404:SF0">
    <property type="entry name" value="N-ACETYLMURAMOYL-L-ALANINE AMIDASE AMIC"/>
    <property type="match status" value="1"/>
</dbReference>
<dbReference type="CDD" id="cd02696">
    <property type="entry name" value="MurNAc-LAA"/>
    <property type="match status" value="1"/>
</dbReference>
<keyword evidence="1" id="KW-0378">Hydrolase</keyword>
<name>I3E0G2_BACMT</name>
<protein>
    <submittedName>
        <fullName evidence="4">N-acetylmuramoyl-L-alanine amidase</fullName>
    </submittedName>
</protein>
<keyword evidence="2" id="KW-0472">Membrane</keyword>
<dbReference type="GO" id="GO:0030288">
    <property type="term" value="C:outer membrane-bounded periplasmic space"/>
    <property type="evidence" value="ECO:0007669"/>
    <property type="project" value="TreeGrafter"/>
</dbReference>
<gene>
    <name evidence="4" type="ORF">PB1_06467</name>
</gene>
<dbReference type="GO" id="GO:0009253">
    <property type="term" value="P:peptidoglycan catabolic process"/>
    <property type="evidence" value="ECO:0007669"/>
    <property type="project" value="InterPro"/>
</dbReference>
<keyword evidence="2" id="KW-1133">Transmembrane helix</keyword>
<dbReference type="SUPFAM" id="SSF53187">
    <property type="entry name" value="Zn-dependent exopeptidases"/>
    <property type="match status" value="1"/>
</dbReference>
<organism evidence="4 5">
    <name type="scientific">Bacillus methanolicus PB1</name>
    <dbReference type="NCBI Taxonomy" id="997296"/>
    <lineage>
        <taxon>Bacteria</taxon>
        <taxon>Bacillati</taxon>
        <taxon>Bacillota</taxon>
        <taxon>Bacilli</taxon>
        <taxon>Bacillales</taxon>
        <taxon>Bacillaceae</taxon>
        <taxon>Bacillus</taxon>
    </lineage>
</organism>
<dbReference type="STRING" id="997296.PB1_06467"/>
<reference evidence="4 5" key="1">
    <citation type="journal article" date="2012" name="Appl. Environ. Microbiol.">
        <title>Genome Sequence of Thermotolerant Bacillus methanolicus: Features and Regulation Related to Methylotrophy and Production of L-Lysine and L-Glutamate from Methanol.</title>
        <authorList>
            <person name="Heggeset T.M."/>
            <person name="Krog A."/>
            <person name="Balzer S."/>
            <person name="Wentzel A."/>
            <person name="Ellingsen T.E."/>
            <person name="Brautaset T."/>
        </authorList>
    </citation>
    <scope>NUCLEOTIDE SEQUENCE [LARGE SCALE GENOMIC DNA]</scope>
    <source>
        <strain evidence="4 5">PB1</strain>
    </source>
</reference>
<evidence type="ECO:0000256" key="1">
    <source>
        <dbReference type="ARBA" id="ARBA00022801"/>
    </source>
</evidence>
<proteinExistence type="predicted"/>
<dbReference type="PATRIC" id="fig|997296.3.peg.1375"/>
<comment type="caution">
    <text evidence="4">The sequence shown here is derived from an EMBL/GenBank/DDBJ whole genome shotgun (WGS) entry which is preliminary data.</text>
</comment>
<evidence type="ECO:0000259" key="3">
    <source>
        <dbReference type="SMART" id="SM00646"/>
    </source>
</evidence>
<dbReference type="eggNOG" id="COG0860">
    <property type="taxonomic scope" value="Bacteria"/>
</dbReference>
<dbReference type="PANTHER" id="PTHR30404">
    <property type="entry name" value="N-ACETYLMURAMOYL-L-ALANINE AMIDASE"/>
    <property type="match status" value="1"/>
</dbReference>
<dbReference type="Gene3D" id="3.40.630.40">
    <property type="entry name" value="Zn-dependent exopeptidases"/>
    <property type="match status" value="1"/>
</dbReference>
<feature type="domain" description="MurNAc-LAA" evidence="3">
    <location>
        <begin position="115"/>
        <end position="226"/>
    </location>
</feature>
<dbReference type="InterPro" id="IPR014234">
    <property type="entry name" value="Spore_CwlD"/>
</dbReference>
<evidence type="ECO:0000256" key="2">
    <source>
        <dbReference type="SAM" id="Phobius"/>
    </source>
</evidence>
<dbReference type="SMART" id="SM00646">
    <property type="entry name" value="Ami_3"/>
    <property type="match status" value="1"/>
</dbReference>